<protein>
    <submittedName>
        <fullName evidence="1">Uncharacterized protein</fullName>
    </submittedName>
</protein>
<organism evidence="1 2">
    <name type="scientific">Bradyrhizobium brasilense</name>
    <dbReference type="NCBI Taxonomy" id="1419277"/>
    <lineage>
        <taxon>Bacteria</taxon>
        <taxon>Pseudomonadati</taxon>
        <taxon>Pseudomonadota</taxon>
        <taxon>Alphaproteobacteria</taxon>
        <taxon>Hyphomicrobiales</taxon>
        <taxon>Nitrobacteraceae</taxon>
        <taxon>Bradyrhizobium</taxon>
    </lineage>
</organism>
<reference evidence="1 2" key="1">
    <citation type="submission" date="2016-10" db="EMBL/GenBank/DDBJ databases">
        <authorList>
            <person name="de Groot N.N."/>
        </authorList>
    </citation>
    <scope>NUCLEOTIDE SEQUENCE [LARGE SCALE GENOMIC DNA]</scope>
    <source>
        <strain evidence="1 2">R5</strain>
    </source>
</reference>
<evidence type="ECO:0000313" key="2">
    <source>
        <dbReference type="Proteomes" id="UP000199245"/>
    </source>
</evidence>
<name>A0A1G6XQC9_9BRAD</name>
<accession>A0A1G6XQC9</accession>
<dbReference type="Proteomes" id="UP000199245">
    <property type="component" value="Unassembled WGS sequence"/>
</dbReference>
<dbReference type="EMBL" id="FMZW01000015">
    <property type="protein sequence ID" value="SDD80388.1"/>
    <property type="molecule type" value="Genomic_DNA"/>
</dbReference>
<gene>
    <name evidence="1" type="ORF">SAMN05216337_1015119</name>
</gene>
<proteinExistence type="predicted"/>
<dbReference type="AlphaFoldDB" id="A0A1G6XQC9"/>
<sequence length="85" mass="9328">MYGSVAMTSEPEHLIVGLEYYADLSEDEFAKAGDGCAVGRFDKQLPANQSLQAFYLSGHRRLTKPELARGFGQAARLRNGYNGTN</sequence>
<evidence type="ECO:0000313" key="1">
    <source>
        <dbReference type="EMBL" id="SDD80388.1"/>
    </source>
</evidence>